<dbReference type="AlphaFoldDB" id="A0A3P7LI70"/>
<organism evidence="1 2">
    <name type="scientific">Dibothriocephalus latus</name>
    <name type="common">Fish tapeworm</name>
    <name type="synonym">Diphyllobothrium latum</name>
    <dbReference type="NCBI Taxonomy" id="60516"/>
    <lineage>
        <taxon>Eukaryota</taxon>
        <taxon>Metazoa</taxon>
        <taxon>Spiralia</taxon>
        <taxon>Lophotrochozoa</taxon>
        <taxon>Platyhelminthes</taxon>
        <taxon>Cestoda</taxon>
        <taxon>Eucestoda</taxon>
        <taxon>Diphyllobothriidea</taxon>
        <taxon>Diphyllobothriidae</taxon>
        <taxon>Dibothriocephalus</taxon>
    </lineage>
</organism>
<evidence type="ECO:0008006" key="3">
    <source>
        <dbReference type="Google" id="ProtNLM"/>
    </source>
</evidence>
<dbReference type="Gene3D" id="3.30.420.10">
    <property type="entry name" value="Ribonuclease H-like superfamily/Ribonuclease H"/>
    <property type="match status" value="1"/>
</dbReference>
<proteinExistence type="predicted"/>
<accession>A0A3P7LI70</accession>
<name>A0A3P7LI70_DIBLA</name>
<dbReference type="Proteomes" id="UP000281553">
    <property type="component" value="Unassembled WGS sequence"/>
</dbReference>
<gene>
    <name evidence="1" type="ORF">DILT_LOCUS7428</name>
</gene>
<protein>
    <recommendedName>
        <fullName evidence="3">Tc1-like transposase DDE domain-containing protein</fullName>
    </recommendedName>
</protein>
<dbReference type="InterPro" id="IPR036397">
    <property type="entry name" value="RNaseH_sf"/>
</dbReference>
<evidence type="ECO:0000313" key="2">
    <source>
        <dbReference type="Proteomes" id="UP000281553"/>
    </source>
</evidence>
<reference evidence="1 2" key="1">
    <citation type="submission" date="2018-11" db="EMBL/GenBank/DDBJ databases">
        <authorList>
            <consortium name="Pathogen Informatics"/>
        </authorList>
    </citation>
    <scope>NUCLEOTIDE SEQUENCE [LARGE SCALE GENOMIC DNA]</scope>
</reference>
<keyword evidence="2" id="KW-1185">Reference proteome</keyword>
<dbReference type="OrthoDB" id="6286709at2759"/>
<sequence length="100" mass="11754">MLRIIFMQDRATAHMALETQRLPPENVPHLWRKDMGPANDPKLNPIENLWFILENILEEKLSVPATVAGLERSLLDTWRKIALETPRISFIRYQLEYKLS</sequence>
<dbReference type="EMBL" id="UYRU01051810">
    <property type="protein sequence ID" value="VDN11597.1"/>
    <property type="molecule type" value="Genomic_DNA"/>
</dbReference>
<dbReference type="GO" id="GO:0003676">
    <property type="term" value="F:nucleic acid binding"/>
    <property type="evidence" value="ECO:0007669"/>
    <property type="project" value="InterPro"/>
</dbReference>
<evidence type="ECO:0000313" key="1">
    <source>
        <dbReference type="EMBL" id="VDN11597.1"/>
    </source>
</evidence>